<feature type="compositionally biased region" description="Polar residues" evidence="2">
    <location>
        <begin position="1046"/>
        <end position="1059"/>
    </location>
</feature>
<feature type="region of interest" description="Disordered" evidence="2">
    <location>
        <begin position="297"/>
        <end position="333"/>
    </location>
</feature>
<name>A0A1I8HM22_9PLAT</name>
<feature type="region of interest" description="Disordered" evidence="2">
    <location>
        <begin position="352"/>
        <end position="378"/>
    </location>
</feature>
<feature type="compositionally biased region" description="Polar residues" evidence="2">
    <location>
        <begin position="598"/>
        <end position="617"/>
    </location>
</feature>
<feature type="compositionally biased region" description="Polar residues" evidence="2">
    <location>
        <begin position="1646"/>
        <end position="1662"/>
    </location>
</feature>
<evidence type="ECO:0000313" key="4">
    <source>
        <dbReference type="WBParaSite" id="maker-uti_cns_0006972-snap-gene-0.5-mRNA-1"/>
    </source>
</evidence>
<feature type="region of interest" description="Disordered" evidence="2">
    <location>
        <begin position="1583"/>
        <end position="1619"/>
    </location>
</feature>
<evidence type="ECO:0000256" key="1">
    <source>
        <dbReference type="SAM" id="Coils"/>
    </source>
</evidence>
<feature type="region of interest" description="Disordered" evidence="2">
    <location>
        <begin position="2638"/>
        <end position="2738"/>
    </location>
</feature>
<feature type="region of interest" description="Disordered" evidence="2">
    <location>
        <begin position="2332"/>
        <end position="2362"/>
    </location>
</feature>
<feature type="region of interest" description="Disordered" evidence="2">
    <location>
        <begin position="1046"/>
        <end position="1076"/>
    </location>
</feature>
<feature type="compositionally biased region" description="Basic and acidic residues" evidence="2">
    <location>
        <begin position="2673"/>
        <end position="2685"/>
    </location>
</feature>
<keyword evidence="1" id="KW-0175">Coiled coil</keyword>
<feature type="compositionally biased region" description="Polar residues" evidence="2">
    <location>
        <begin position="1601"/>
        <end position="1619"/>
    </location>
</feature>
<accession>A0A1I8HM22</accession>
<proteinExistence type="predicted"/>
<feature type="compositionally biased region" description="Polar residues" evidence="2">
    <location>
        <begin position="360"/>
        <end position="376"/>
    </location>
</feature>
<keyword evidence="3" id="KW-1185">Reference proteome</keyword>
<feature type="region of interest" description="Disordered" evidence="2">
    <location>
        <begin position="1638"/>
        <end position="1664"/>
    </location>
</feature>
<feature type="coiled-coil region" evidence="1">
    <location>
        <begin position="1455"/>
        <end position="1489"/>
    </location>
</feature>
<feature type="coiled-coil region" evidence="1">
    <location>
        <begin position="77"/>
        <end position="127"/>
    </location>
</feature>
<dbReference type="WBParaSite" id="maker-uti_cns_0006972-snap-gene-0.5-mRNA-1">
    <property type="protein sequence ID" value="maker-uti_cns_0006972-snap-gene-0.5-mRNA-1"/>
    <property type="gene ID" value="maker-uti_cns_0006972-snap-gene-0.5"/>
</dbReference>
<feature type="region of interest" description="Disordered" evidence="2">
    <location>
        <begin position="1363"/>
        <end position="1389"/>
    </location>
</feature>
<evidence type="ECO:0000256" key="2">
    <source>
        <dbReference type="SAM" id="MobiDB-lite"/>
    </source>
</evidence>
<organism evidence="3 4">
    <name type="scientific">Macrostomum lignano</name>
    <dbReference type="NCBI Taxonomy" id="282301"/>
    <lineage>
        <taxon>Eukaryota</taxon>
        <taxon>Metazoa</taxon>
        <taxon>Spiralia</taxon>
        <taxon>Lophotrochozoa</taxon>
        <taxon>Platyhelminthes</taxon>
        <taxon>Rhabditophora</taxon>
        <taxon>Macrostomorpha</taxon>
        <taxon>Macrostomida</taxon>
        <taxon>Macrostomidae</taxon>
        <taxon>Macrostomum</taxon>
    </lineage>
</organism>
<feature type="coiled-coil region" evidence="1">
    <location>
        <begin position="169"/>
        <end position="203"/>
    </location>
</feature>
<feature type="region of interest" description="Disordered" evidence="2">
    <location>
        <begin position="1883"/>
        <end position="1903"/>
    </location>
</feature>
<sequence length="2738" mass="296999">MAEAPADSGANIDEAVSQLAEEARLLGVELRSGAWRAQRRLQQLTERLKPVEAEQCRLGRLRVDAPDLPSADLLRGLAGLMQRNEMLRDQVAEQECSLRLLLDQVSVYQAAERLPELESECRRLSEQLARLPDCQTEASSAAFGADSTELLFQLKATGEQMELAYSVAMETQRKLLELLNSAAEEHERTSARLEDLLSETELEPNPVEATVMLKAVANRIFRNARNRIDLNKEYLGETAIKSLLQIIREETLQAAGKTNQLTESKARAAAAYIDKPNSDEAEARKNLEISRQALDYSEPEELIGKPHGVEVEPNSAASRPGSGNSARSCTQASIPEDASSVVSSFVDLISHSSSADKDPTTLQVSNGTKSANQSEVPTEPRVGELVAATDLTQQSSRKGAEVIESISKARELKVLTTDSNAVELAEDGFLTVLNDDSDHYSGSSAKVGRSVASTHQTDVDLSLLLAPSTKYFDSEERIKYEAATFDEISSEESSEIRSIVSIKPGGDSDAVTDCVSSASANSNNRQQLEQLLCSSNQGNKDRSSCNYKRGTCAIKADNSAKLNLSIHLTSKVDQFAGDESLRTSFLSSAVHREEYDFPTSSNTTKDGSLSRSQVSSENAMVESRLISQAGASLNEANDEKLTLTEPAPATVEGIEENLPISKIESSHCDSIVDGRQALGAKIASLETGIAVEVPLPDAKASKVQDVMEETPNSARKSLVASKTTLKNNWASEIQASSDGSIIKGASTTETDVLTTEFVQRAMLASETKAYQDKYSESNLELEVSHMKERDSNAGSKLILPKRDLEEKPTSHLHTHVMDNVEERRSSIAEHSILASFVAKNPNFSANVSPVSESQACKTKLPHMKAVMQVESFFEADIFASAVESEPNLQSDVLRTQSALEDIFTPQTRGTVEHEPTLPSRMFPKIAVLKEVSQIEAPASTKGSVEDEQTSKNQFASVGECCEEIPTFETQTLQAKVIDEDRPTSDKASLTLSRSCNHEIQSFPKQKPTFESILNANDIAKLTLTRKAEVSRVIDSDEESLISVTENSSVVSRTKENLASGTDAEDTEDESPASQTQDLYVTGTLKETPTLETVSQTIGMKILYEHNFSVSLDETPTVETEISHASETTGSAPTSETEGLYPSNIPIQRSHVENSKETPEDLCVMNSTAKKQKSTSAAENSRIGMINTKKTSPITADVQSSADGRIPTSSINVLRVKDAEELNKTPESKGSSLIDAAEDAQTSAIEISKELETEFPRVIDTEKVNLTSKTKVLRVMDPMTNTSALNAQTSLALGIDCQEETLKSDTEGSVSKDAEENNLSFRQLPTLMSECFLREDTEDRKLTSETEGLSLNEENFTLKKSKTPAGFQHVEPGSKRVGQPATSGAASDTDKVSVYQAAERLPELESECRRLSEQLARLPDCQTEASSAAFGADSTELLFQLKATGEQMELAYSVAMETQRKLLELLNSAAEEHERTSARLEDLLSETELEPNPVEATVMLKAVANRIFRNARNRIDLNKEYLGETAIKSLLQIIREETLQAAGKTNQLTESKARAAAAYIDKPNSDEAEARKNLEISRQALDYSEPEELIGKPHGVEVEPNSAASRPGSGNSARSCTQASIPEDASSVVSSFVDLISHSSSADKDPTTLQVSNGTKSANQSEVPTEPRVGELVAATDLTQQSSRKGAEVIESISKARELKVLTTDSNAVELAEDGFLTVLNDDSDHYSVSSAKVGRSVASTHQTDVDLSLLLAPSTKYFDSEERIKYEAATFDEISSEESSEIRSIVSIKPGGDSDAVTDCVSSASANSNNRQQLEQLLCSSNQGNKDRSSCNYKRGTCAIKADNSAKLNLSIHLTSKVDQFAGDESLRTSFLSSAVHREEYDFPTSSNTTKDGSLSRSQVSSENAMVESRLISQAGASLNEANDEKLTLTEPAPATVEGIEENLPISKIESSHCDSIVDGRQALGAKIASLETGIAVEVPLPDAKASKVQDVMEETPNSARKSLVASKTTLKNNWASEIQASSDGSIIKGASTTETDVLTTEFVQRAMLASETKAYQDKYSESNLELEVSHMKERDSNAGSKLILPKRDLEEKPTSHLHTHVMDNVEERRSSIAEHSILASFVAKNPNFSANVSPVSESQACKTKLPHMKAVMQVESFFEADIFASAVESEPNLQSDVLRTQSALEDIFTPQTRGTVEHEPTLPSRMFPKIAVLKEVSQIEAPASTKGSVEDEQTSKNQFASVGECCEEIPTFETQTLQAKVIDEDRPTSDKASLTLSRSCNHEIQSFPKQKPTFESILNANDIAKLTLTRKAEVSRVIDSDEESLISVTENSSVVSRTKENLASGTDAEDTEDESPASQTQDLYVTGTLKETPTLETVSQTIGMKILYEHNFSVSLDETPTVETEISHASETTGSAPTSETEGLYPSNIPIQRSHVENSKETPEDLCVMNSTAKKQKSTSAAENSRIGMINTKKTSPITADVQSSADGRIPTSSINVLRVKDAEELNKTPESKGSSLIDAAEDAQTSAIEISKELETEFPRVIDTEKVNLTSKTKVLRVMDPMTNTSALNAQTSLALGIDCQEETLKSDTEGSVSKDAEENNLSFRQLPTLMSECFLREDTEDRKLTSETEGLSLNEENFTLKKSKTPAGFQHVEPGSKRVGQPATSGAASDTDKVETDAERVDQPANSAAASDTDKVEPDAERVDQPAKNAAASDTDLVEPDAERVDQPANSAAAS</sequence>
<reference evidence="4" key="1">
    <citation type="submission" date="2016-11" db="UniProtKB">
        <authorList>
            <consortium name="WormBaseParasite"/>
        </authorList>
    </citation>
    <scope>IDENTIFICATION</scope>
</reference>
<evidence type="ECO:0000313" key="3">
    <source>
        <dbReference type="Proteomes" id="UP000095280"/>
    </source>
</evidence>
<protein>
    <submittedName>
        <fullName evidence="4">Calponin-homology (CH) domain-containing protein</fullName>
    </submittedName>
</protein>
<feature type="compositionally biased region" description="Basic and acidic residues" evidence="2">
    <location>
        <begin position="2695"/>
        <end position="2708"/>
    </location>
</feature>
<dbReference type="Proteomes" id="UP000095280">
    <property type="component" value="Unplaced"/>
</dbReference>
<feature type="region of interest" description="Disordered" evidence="2">
    <location>
        <begin position="597"/>
        <end position="617"/>
    </location>
</feature>
<feature type="compositionally biased region" description="Polar residues" evidence="2">
    <location>
        <begin position="315"/>
        <end position="333"/>
    </location>
</feature>
<feature type="compositionally biased region" description="Polar residues" evidence="2">
    <location>
        <begin position="2332"/>
        <end position="2345"/>
    </location>
</feature>
<feature type="compositionally biased region" description="Polar residues" evidence="2">
    <location>
        <begin position="1884"/>
        <end position="1903"/>
    </location>
</feature>